<dbReference type="SUPFAM" id="SSF56672">
    <property type="entry name" value="DNA/RNA polymerases"/>
    <property type="match status" value="1"/>
</dbReference>
<dbReference type="Gene3D" id="3.30.70.270">
    <property type="match status" value="1"/>
</dbReference>
<dbReference type="InterPro" id="IPR000477">
    <property type="entry name" value="RT_dom"/>
</dbReference>
<dbReference type="PANTHER" id="PTHR24559">
    <property type="entry name" value="TRANSPOSON TY3-I GAG-POL POLYPROTEIN"/>
    <property type="match status" value="1"/>
</dbReference>
<dbReference type="InterPro" id="IPR043502">
    <property type="entry name" value="DNA/RNA_pol_sf"/>
</dbReference>
<dbReference type="AlphaFoldDB" id="A0A9Q3CGQ2"/>
<dbReference type="Pfam" id="PF00078">
    <property type="entry name" value="RVT_1"/>
    <property type="match status" value="1"/>
</dbReference>
<evidence type="ECO:0000313" key="2">
    <source>
        <dbReference type="EMBL" id="MBW0482361.1"/>
    </source>
</evidence>
<dbReference type="InterPro" id="IPR043128">
    <property type="entry name" value="Rev_trsase/Diguanyl_cyclase"/>
</dbReference>
<dbReference type="Proteomes" id="UP000765509">
    <property type="component" value="Unassembled WGS sequence"/>
</dbReference>
<name>A0A9Q3CGQ2_9BASI</name>
<dbReference type="EMBL" id="AVOT02006748">
    <property type="protein sequence ID" value="MBW0482361.1"/>
    <property type="molecule type" value="Genomic_DNA"/>
</dbReference>
<keyword evidence="3" id="KW-1185">Reference proteome</keyword>
<gene>
    <name evidence="2" type="ORF">O181_022076</name>
</gene>
<evidence type="ECO:0000313" key="3">
    <source>
        <dbReference type="Proteomes" id="UP000765509"/>
    </source>
</evidence>
<dbReference type="InterPro" id="IPR053134">
    <property type="entry name" value="RNA-dir_DNA_polymerase"/>
</dbReference>
<feature type="domain" description="Reverse transcriptase" evidence="1">
    <location>
        <begin position="29"/>
        <end position="182"/>
    </location>
</feature>
<dbReference type="Gene3D" id="3.10.10.10">
    <property type="entry name" value="HIV Type 1 Reverse Transcriptase, subunit A, domain 1"/>
    <property type="match status" value="1"/>
</dbReference>
<organism evidence="2 3">
    <name type="scientific">Austropuccinia psidii MF-1</name>
    <dbReference type="NCBI Taxonomy" id="1389203"/>
    <lineage>
        <taxon>Eukaryota</taxon>
        <taxon>Fungi</taxon>
        <taxon>Dikarya</taxon>
        <taxon>Basidiomycota</taxon>
        <taxon>Pucciniomycotina</taxon>
        <taxon>Pucciniomycetes</taxon>
        <taxon>Pucciniales</taxon>
        <taxon>Sphaerophragmiaceae</taxon>
        <taxon>Austropuccinia</taxon>
    </lineage>
</organism>
<reference evidence="2" key="1">
    <citation type="submission" date="2021-03" db="EMBL/GenBank/DDBJ databases">
        <title>Draft genome sequence of rust myrtle Austropuccinia psidii MF-1, a brazilian biotype.</title>
        <authorList>
            <person name="Quecine M.C."/>
            <person name="Pachon D.M.R."/>
            <person name="Bonatelli M.L."/>
            <person name="Correr F.H."/>
            <person name="Franceschini L.M."/>
            <person name="Leite T.F."/>
            <person name="Margarido G.R.A."/>
            <person name="Almeida C.A."/>
            <person name="Ferrarezi J.A."/>
            <person name="Labate C.A."/>
        </authorList>
    </citation>
    <scope>NUCLEOTIDE SEQUENCE</scope>
    <source>
        <strain evidence="2">MF-1</strain>
    </source>
</reference>
<comment type="caution">
    <text evidence="2">The sequence shown here is derived from an EMBL/GenBank/DDBJ whole genome shotgun (WGS) entry which is preliminary data.</text>
</comment>
<protein>
    <recommendedName>
        <fullName evidence="1">Reverse transcriptase domain-containing protein</fullName>
    </recommendedName>
</protein>
<evidence type="ECO:0000259" key="1">
    <source>
        <dbReference type="Pfam" id="PF00078"/>
    </source>
</evidence>
<dbReference type="OrthoDB" id="6266353at2759"/>
<proteinExistence type="predicted"/>
<accession>A0A9Q3CGQ2</accession>
<sequence>MELYLDLERTYPPILRRPTYPKILEARKVIEKHVNKLLDIDIIRKIWHNEIVELTTPFLRNLHHDKLEKAKYITKMDFMEGFHQTLIKPNPMKLLIIICHIGIYEYTKMPFGIQNLAAYFQRMMDTIFQEEILEGWMVIYIDDIIIYSEQCEDHVKYIERVLSKCTPINLKISPKKCNCGQQELLALRHRLSVLSLAIYQKKVAKVLQKTVPKNIKEMP</sequence>
<dbReference type="PANTHER" id="PTHR24559:SF444">
    <property type="entry name" value="REVERSE TRANSCRIPTASE DOMAIN-CONTAINING PROTEIN"/>
    <property type="match status" value="1"/>
</dbReference>